<organism evidence="1 2">
    <name type="scientific">Parasponia andersonii</name>
    <name type="common">Sponia andersonii</name>
    <dbReference type="NCBI Taxonomy" id="3476"/>
    <lineage>
        <taxon>Eukaryota</taxon>
        <taxon>Viridiplantae</taxon>
        <taxon>Streptophyta</taxon>
        <taxon>Embryophyta</taxon>
        <taxon>Tracheophyta</taxon>
        <taxon>Spermatophyta</taxon>
        <taxon>Magnoliopsida</taxon>
        <taxon>eudicotyledons</taxon>
        <taxon>Gunneridae</taxon>
        <taxon>Pentapetalae</taxon>
        <taxon>rosids</taxon>
        <taxon>fabids</taxon>
        <taxon>Rosales</taxon>
        <taxon>Cannabaceae</taxon>
        <taxon>Parasponia</taxon>
    </lineage>
</organism>
<dbReference type="EMBL" id="JXTB01000226">
    <property type="protein sequence ID" value="PON51954.1"/>
    <property type="molecule type" value="Genomic_DNA"/>
</dbReference>
<comment type="caution">
    <text evidence="1">The sequence shown here is derived from an EMBL/GenBank/DDBJ whole genome shotgun (WGS) entry which is preliminary data.</text>
</comment>
<reference evidence="2" key="1">
    <citation type="submission" date="2016-06" db="EMBL/GenBank/DDBJ databases">
        <title>Parallel loss of symbiosis genes in relatives of nitrogen-fixing non-legume Parasponia.</title>
        <authorList>
            <person name="Van Velzen R."/>
            <person name="Holmer R."/>
            <person name="Bu F."/>
            <person name="Rutten L."/>
            <person name="Van Zeijl A."/>
            <person name="Liu W."/>
            <person name="Santuari L."/>
            <person name="Cao Q."/>
            <person name="Sharma T."/>
            <person name="Shen D."/>
            <person name="Roswanjaya Y."/>
            <person name="Wardhani T."/>
            <person name="Kalhor M.S."/>
            <person name="Jansen J."/>
            <person name="Van den Hoogen J."/>
            <person name="Gungor B."/>
            <person name="Hartog M."/>
            <person name="Hontelez J."/>
            <person name="Verver J."/>
            <person name="Yang W.-C."/>
            <person name="Schijlen E."/>
            <person name="Repin R."/>
            <person name="Schilthuizen M."/>
            <person name="Schranz E."/>
            <person name="Heidstra R."/>
            <person name="Miyata K."/>
            <person name="Fedorova E."/>
            <person name="Kohlen W."/>
            <person name="Bisseling T."/>
            <person name="Smit S."/>
            <person name="Geurts R."/>
        </authorList>
    </citation>
    <scope>NUCLEOTIDE SEQUENCE [LARGE SCALE GENOMIC DNA]</scope>
    <source>
        <strain evidence="2">cv. WU1-14</strain>
    </source>
</reference>
<evidence type="ECO:0000313" key="1">
    <source>
        <dbReference type="EMBL" id="PON51954.1"/>
    </source>
</evidence>
<dbReference type="Proteomes" id="UP000237105">
    <property type="component" value="Unassembled WGS sequence"/>
</dbReference>
<name>A0A2P5BT80_PARAD</name>
<proteinExistence type="predicted"/>
<sequence>MHHLKNRQWSRHHALHAPLLHLQFSSHPFTGRRCAPFPSCGRIDPPVIIGVQFGSGQYSTRKSSWGDNGDFFYFLFLGRDAWVGSTSLRSPSSFSVVTNHLGVV</sequence>
<dbReference type="AlphaFoldDB" id="A0A2P5BT80"/>
<accession>A0A2P5BT80</accession>
<gene>
    <name evidence="1" type="ORF">PanWU01x14_211970</name>
</gene>
<keyword evidence="2" id="KW-1185">Reference proteome</keyword>
<protein>
    <submittedName>
        <fullName evidence="1">Uncharacterized protein</fullName>
    </submittedName>
</protein>
<evidence type="ECO:0000313" key="2">
    <source>
        <dbReference type="Proteomes" id="UP000237105"/>
    </source>
</evidence>